<evidence type="ECO:0000256" key="1">
    <source>
        <dbReference type="SAM" id="Phobius"/>
    </source>
</evidence>
<dbReference type="HOGENOM" id="CLU_1545096_0_0_0"/>
<dbReference type="RefSeq" id="WP_014686813.1">
    <property type="nucleotide sequence ID" value="NC_017791.1"/>
</dbReference>
<feature type="transmembrane region" description="Helical" evidence="1">
    <location>
        <begin position="12"/>
        <end position="30"/>
    </location>
</feature>
<geneLocation type="plasmid" evidence="2 3">
    <name>P2</name>
</geneLocation>
<dbReference type="EMBL" id="CP002193">
    <property type="protein sequence ID" value="AFD27721.1"/>
    <property type="molecule type" value="Genomic_DNA"/>
</dbReference>
<dbReference type="KEGG" id="dgo:DGo_PB0452"/>
<organism evidence="2 3">
    <name type="scientific">Deinococcus gobiensis (strain DSM 21396 / JCM 16679 / CGMCC 1.7299 / I-0)</name>
    <dbReference type="NCBI Taxonomy" id="745776"/>
    <lineage>
        <taxon>Bacteria</taxon>
        <taxon>Thermotogati</taxon>
        <taxon>Deinococcota</taxon>
        <taxon>Deinococci</taxon>
        <taxon>Deinococcales</taxon>
        <taxon>Deinococcaceae</taxon>
        <taxon>Deinococcus</taxon>
    </lineage>
</organism>
<name>H8H2H4_DEIGI</name>
<feature type="transmembrane region" description="Helical" evidence="1">
    <location>
        <begin position="100"/>
        <end position="119"/>
    </location>
</feature>
<keyword evidence="3" id="KW-1185">Reference proteome</keyword>
<accession>H8H2H4</accession>
<gene>
    <name evidence="2" type="ordered locus">DGo_PB0452</name>
</gene>
<keyword evidence="1" id="KW-0812">Transmembrane</keyword>
<dbReference type="PATRIC" id="fig|745776.4.peg.3741"/>
<reference evidence="2 3" key="1">
    <citation type="journal article" date="2012" name="PLoS ONE">
        <title>Genome sequence and transcriptome analysis of the radioresistant bacterium Deinococcus gobiensis: insights into the extreme environmental adaptations.</title>
        <authorList>
            <person name="Yuan M."/>
            <person name="Chen M."/>
            <person name="Zhang W."/>
            <person name="Lu W."/>
            <person name="Wang J."/>
            <person name="Yang M."/>
            <person name="Zhao P."/>
            <person name="Tang R."/>
            <person name="Li X."/>
            <person name="Hao Y."/>
            <person name="Zhou Z."/>
            <person name="Zhan Y."/>
            <person name="Yu H."/>
            <person name="Teng C."/>
            <person name="Yan Y."/>
            <person name="Ping S."/>
            <person name="Wang Y."/>
            <person name="Lin M."/>
        </authorList>
    </citation>
    <scope>NUCLEOTIDE SEQUENCE [LARGE SCALE GENOMIC DNA]</scope>
    <source>
        <strain evidence="3">DSM 21396 / JCM 16679 / CGMCC 1.7299 / I-0</strain>
        <plasmid evidence="2">P2</plasmid>
    </source>
</reference>
<keyword evidence="1" id="KW-1133">Transmembrane helix</keyword>
<proteinExistence type="predicted"/>
<dbReference type="Proteomes" id="UP000007575">
    <property type="component" value="Plasmid P2"/>
</dbReference>
<keyword evidence="1" id="KW-0472">Membrane</keyword>
<sequence length="173" mass="19101">MRKVWTFLTPIIRPLVVLAIYGLVVCAYGYSSILADLGDTVIGPPVVQEALRAFIAVQIGRALWQRWGEFNASQRWLWGLVAVGVCLNLARGHFSATPLTLSFFLLNLGLVGISWRLMAASRREVKLSKELVEARTVIATQDAELVESRSRIAAQDAELTEARAEILRLKGAP</sequence>
<keyword evidence="2" id="KW-0614">Plasmid</keyword>
<evidence type="ECO:0000313" key="2">
    <source>
        <dbReference type="EMBL" id="AFD27721.1"/>
    </source>
</evidence>
<dbReference type="AlphaFoldDB" id="H8H2H4"/>
<evidence type="ECO:0000313" key="3">
    <source>
        <dbReference type="Proteomes" id="UP000007575"/>
    </source>
</evidence>
<protein>
    <submittedName>
        <fullName evidence="2">Uncharacterized protein</fullName>
    </submittedName>
</protein>